<dbReference type="EMBL" id="WKFB01000450">
    <property type="protein sequence ID" value="KAF6722661.1"/>
    <property type="molecule type" value="Genomic_DNA"/>
</dbReference>
<reference evidence="19" key="1">
    <citation type="journal article" name="BMC Genomics">
        <title>Long-read sequencing and de novo genome assembly of marine medaka (Oryzias melastigma).</title>
        <authorList>
            <person name="Liang P."/>
            <person name="Saqib H.S.A."/>
            <person name="Ni X."/>
            <person name="Shen Y."/>
        </authorList>
    </citation>
    <scope>NUCLEOTIDE SEQUENCE</scope>
    <source>
        <strain evidence="19">Bigg-433</strain>
    </source>
</reference>
<keyword evidence="3 13" id="KW-0812">Transmembrane</keyword>
<feature type="transmembrane region" description="Helical" evidence="13">
    <location>
        <begin position="1832"/>
        <end position="1854"/>
    </location>
</feature>
<evidence type="ECO:0000256" key="8">
    <source>
        <dbReference type="ARBA" id="ARBA00023157"/>
    </source>
</evidence>
<evidence type="ECO:0000256" key="9">
    <source>
        <dbReference type="ARBA" id="ARBA00023180"/>
    </source>
</evidence>
<dbReference type="PANTHER" id="PTHR10877:SF134">
    <property type="entry name" value="POLYCYSTIN-1-LIKE PROTEIN 2"/>
    <property type="match status" value="1"/>
</dbReference>
<feature type="transmembrane region" description="Helical" evidence="13">
    <location>
        <begin position="2333"/>
        <end position="2354"/>
    </location>
</feature>
<dbReference type="InterPro" id="IPR003915">
    <property type="entry name" value="PKD_2"/>
</dbReference>
<feature type="transmembrane region" description="Helical" evidence="13">
    <location>
        <begin position="1958"/>
        <end position="1980"/>
    </location>
</feature>
<dbReference type="InterPro" id="IPR046338">
    <property type="entry name" value="GAIN_dom_sf"/>
</dbReference>
<feature type="transmembrane region" description="Helical" evidence="13">
    <location>
        <begin position="1593"/>
        <end position="1614"/>
    </location>
</feature>
<dbReference type="Gene3D" id="3.10.100.10">
    <property type="entry name" value="Mannose-Binding Protein A, subunit A"/>
    <property type="match status" value="1"/>
</dbReference>
<accession>A0A834F5U3</accession>
<feature type="transmembrane region" description="Helical" evidence="13">
    <location>
        <begin position="1554"/>
        <end position="1573"/>
    </location>
</feature>
<evidence type="ECO:0000256" key="14">
    <source>
        <dbReference type="SAM" id="SignalP"/>
    </source>
</evidence>
<comment type="caution">
    <text evidence="19">The sequence shown here is derived from an EMBL/GenBank/DDBJ whole genome shotgun (WGS) entry which is preliminary data.</text>
</comment>
<dbReference type="PROSITE" id="PS50041">
    <property type="entry name" value="C_TYPE_LECTIN_2"/>
    <property type="match status" value="1"/>
</dbReference>
<dbReference type="Pfam" id="PF01477">
    <property type="entry name" value="PLAT"/>
    <property type="match status" value="1"/>
</dbReference>
<dbReference type="SUPFAM" id="SSF56436">
    <property type="entry name" value="C-type lectin-like"/>
    <property type="match status" value="1"/>
</dbReference>
<feature type="region of interest" description="Disordered" evidence="12">
    <location>
        <begin position="1803"/>
        <end position="1822"/>
    </location>
</feature>
<dbReference type="InterPro" id="IPR051223">
    <property type="entry name" value="Polycystin"/>
</dbReference>
<dbReference type="CDD" id="cd22831">
    <property type="entry name" value="Gal_Rha_Lectin_PKD1L2"/>
    <property type="match status" value="1"/>
</dbReference>
<evidence type="ECO:0000256" key="11">
    <source>
        <dbReference type="PROSITE-ProRule" id="PRU00152"/>
    </source>
</evidence>
<sequence>MDPATRITFTLLLLLLSSWCSAEEDAEGVFCPEHQRGFDDACYEFVGLQLSSQKAQTWCERGGGHLAFILSDEIQQFFQTHLHPDKDWWIGLAPGAANLTLDLSATEGSLAWLDGSDVSYDNWANAPDAGATCGHILKHSGFQWEASQNCSQEFNFICQFDTGRTIACKNQNATVKCGSGQIIEIEDAFYGRKTIHYCQSMRNSTPSLSQQECSWINVVDSVTAQCHGLQVCQAPVDLSLFSEPCAVLGSYLSIEYHCKQGLHLLMRKLASVFDNVTITVKWLLHPFQGNLTCAVDAGDGYVIDPYTPEEMESTIIHKFQHPGVFTVGVECSTSDWHVSAEKSITIQEPVGNLSVIRCYSRDVATDGTKCNALYSTPVYIQLQVGAGTNVSYTVHHESHVIANLSVDNGIAPTNVTLNASMVQSLGQGCHNLSVAASNRVTSRTASSSLVLCLLEPVEGLQASLITGAGVCPDSSDLIISVSLEQGTPVELLFNFSGAADTLSEMRLMLNKSGQMYTFSNPLEGLLKVLIRATNAFSSSDVEVDLEEVLQVCQNHSETFLSQDGEKTGNESISNLKITSSPDTLVDYSQNVILMERGTESLSSTALAYEWKCKGNCTCRNVTKEKTHAVEKDCLPKPFEMIEYILTVRKRTWFRKWVSIASASKCITVAPSNVLAGVTISCDNCASITVKDQAKLRLTCETVCPDVVWFIEDPEPLSGDLAECYLNAGRRPPIESQHGHSEYVIPSRYLEASRRRLHNITVIVYGKKVPGFVRYTLPVPGFDPEVTPDPPAVPSCSVSPPSGTVLQTFDITCEAKSFCEAGCLYCFKTSTGKDLWCTNANKVKSVFLPSGDETNNNTLTLMVTVKNEHTTVDTTVAAQVRKSNTSTSVTVLESAVEKTVSQLEEQGLLSSEALGQIFTSVSDILNSEWGQDQKNNRSKLRERMLTKMTGVLSESPSNTTQEVQVMARAVAGLTQSSDELSDVAQEEASSLLVDLSSSLNVITVNQLGGDDEVLQAATPIIESASNVLNVSSSSKKVSDSLLTGIKNVQSALLNNRKMNGQPAIIDSGQISVYVNRISPDSIPMQTINGVRNSSSRFSFPSLPVDILSVEEPVDVRMMSFEKNPYSYMEENITGTVGSLSLTRANGTEIPVENLPEEIEIFLPRTEVGQENSTVLDLANFSTLMIDVPSPEVTLVLKLQPSEDLSFILLLGTKDYPNDTNYVAKTQFPLENANEEEKFTWVLSPKDRTRDAGVHYLVMKPIVEPGIRSINATITVMSVAAQCKYWNESTSSWSEDGCRVGPLTTPLVTQCLCNHLTFFGSSFFVMPNLVDVSRTAELFATFANNPVVVCFVGAIFAAYVLVVIWARRKDIQDSAKVKITVLGDNDPLAEYRYMLTISTGHRHGASTSSQVTITLLGTEGESEPHHLTDPEKPVFERGGMDMFLLTTHFSLGELQSIRLWHDNSGDHPAWYVNNVMVQDLESGHKWHFLCNSWLAVDVAECTLDKVFPVATETDIKRFSNLFFMKTAKDFRDGHIWFSVISRPPCSTFTRVQRVSCCFSLLLCTMLTSIMFWGIPTDPSEQTMDLGHIEFTWQQVMIGIQSSIIMFPINLLIVSIFRNSRPREKATKTDVSKQGNTVRVSPSDTSSSQREMKNITPDTVIKDIKRMAKSLSKAMKNPLPHLELGPDHHADINSLLTVLESIIRQQNEAAGSFYTDTSKTNNAVILSLGSVNLQENSVWSSHVKTSQDFQKISNNSKYLYRQLHHVEKELGLLGPSRFPNPNSYSRAMQQVQGMKSHLEYHMPLSSLDGDNSSPSPEGSINGSIGKKQRQRGLPWWFVFVGWILVIATSGVSGYFTMMYGLTYGKDRSISWLISMVVSFFESLFITQPLKVLGFAAFFALVLKQVDHDEFGEPQIDENFRRPDDPEMVPVDRRDSTCSFYQPPPPTDIEKMRSSMIKEQKVFGLIKEILGYMGFMWVLLLVAYGQRDPNAYFLTRHIRQSFSKGISDTMSIQDMFTWANTTLLNNLFGEYPGFITDGNSKLVGNARLRQVRMQKGSCFVALPMQKSVSDCHAPYSWELEDMGFYGPGWSPLWGNNASLSPNNPWVYKSQRKLRAFPIWGSVKLYRGGGFAMDLQPDLKNSSRILQYLYDNTWLDVYTQALFVEFTVYNANVNLFCIVTLILETTATGAFQFRSELQSVRLYQSTGGLHIFVMASEAVYFLFIIYYMFVQGKLMKRQRLAYFQSKWNLLELAIIVLSWSALSVFIKRTLLGQRDISQYQNNKDQFVSFHETAQADAVLGYLIAFLVLLATVKLWHLLRLNPKLHMITATLQRAWTDISGFLVVIAIMFLAYSVAVRSFPHLTSTSSWSPVISFYFIQKCFLSKKKKKTLKNFFFSQSNLMYGWKLYSYRTLLEAAQTIVSLQLGIFNYEEVLNYNPLLGAFLIGSCIVFMTFVILNLFISVILVAFTQEQIHHKPSEEEEIVDLMLMKLCSLFGLKCKKKEDALTEEPAISSTLETKQLTISTIDAHDG</sequence>
<dbReference type="PANTHER" id="PTHR10877">
    <property type="entry name" value="POLYCYSTIN FAMILY MEMBER"/>
    <property type="match status" value="1"/>
</dbReference>
<feature type="compositionally biased region" description="Polar residues" evidence="12">
    <location>
        <begin position="1805"/>
        <end position="1819"/>
    </location>
</feature>
<dbReference type="PROSITE" id="PS50221">
    <property type="entry name" value="GAIN_B"/>
    <property type="match status" value="1"/>
</dbReference>
<dbReference type="GO" id="GO:0016020">
    <property type="term" value="C:membrane"/>
    <property type="evidence" value="ECO:0007669"/>
    <property type="project" value="UniProtKB-SubCell"/>
</dbReference>
<evidence type="ECO:0000256" key="3">
    <source>
        <dbReference type="ARBA" id="ARBA00022692"/>
    </source>
</evidence>
<dbReference type="GO" id="GO:0005509">
    <property type="term" value="F:calcium ion binding"/>
    <property type="evidence" value="ECO:0007669"/>
    <property type="project" value="InterPro"/>
</dbReference>
<dbReference type="Gene3D" id="2.60.120.740">
    <property type="match status" value="1"/>
</dbReference>
<dbReference type="GO" id="GO:0050982">
    <property type="term" value="P:detection of mechanical stimulus"/>
    <property type="evidence" value="ECO:0007669"/>
    <property type="project" value="TreeGrafter"/>
</dbReference>
<evidence type="ECO:0000256" key="1">
    <source>
        <dbReference type="ARBA" id="ARBA00004141"/>
    </source>
</evidence>
<keyword evidence="7 13" id="KW-0472">Membrane</keyword>
<dbReference type="GO" id="GO:0005262">
    <property type="term" value="F:calcium channel activity"/>
    <property type="evidence" value="ECO:0007669"/>
    <property type="project" value="TreeGrafter"/>
</dbReference>
<dbReference type="InterPro" id="IPR016187">
    <property type="entry name" value="CTDL_fold"/>
</dbReference>
<gene>
    <name evidence="19" type="ORF">FQA47_006601</name>
</gene>
<keyword evidence="9" id="KW-0325">Glycoprotein</keyword>
<feature type="domain" description="C-type lectin" evidence="15">
    <location>
        <begin position="38"/>
        <end position="159"/>
    </location>
</feature>
<proteinExistence type="inferred from homology"/>
<dbReference type="PROSITE" id="PS50228">
    <property type="entry name" value="SUEL_LECTIN"/>
    <property type="match status" value="1"/>
</dbReference>
<dbReference type="Pfam" id="PF00059">
    <property type="entry name" value="Lectin_C"/>
    <property type="match status" value="1"/>
</dbReference>
<dbReference type="InterPro" id="IPR001304">
    <property type="entry name" value="C-type_lectin-like"/>
</dbReference>
<keyword evidence="8" id="KW-1015">Disulfide bond</keyword>
<evidence type="ECO:0000256" key="5">
    <source>
        <dbReference type="ARBA" id="ARBA00022737"/>
    </source>
</evidence>
<dbReference type="Pfam" id="PF20519">
    <property type="entry name" value="Polycystin_dom"/>
    <property type="match status" value="1"/>
</dbReference>
<evidence type="ECO:0000259" key="17">
    <source>
        <dbReference type="PROSITE" id="PS50221"/>
    </source>
</evidence>
<evidence type="ECO:0000256" key="4">
    <source>
        <dbReference type="ARBA" id="ARBA00022729"/>
    </source>
</evidence>
<dbReference type="InterPro" id="IPR057244">
    <property type="entry name" value="GAIN_B"/>
</dbReference>
<organism evidence="19 20">
    <name type="scientific">Oryzias melastigma</name>
    <name type="common">Marine medaka</name>
    <dbReference type="NCBI Taxonomy" id="30732"/>
    <lineage>
        <taxon>Eukaryota</taxon>
        <taxon>Metazoa</taxon>
        <taxon>Chordata</taxon>
        <taxon>Craniata</taxon>
        <taxon>Vertebrata</taxon>
        <taxon>Euteleostomi</taxon>
        <taxon>Actinopterygii</taxon>
        <taxon>Neopterygii</taxon>
        <taxon>Teleostei</taxon>
        <taxon>Neoteleostei</taxon>
        <taxon>Acanthomorphata</taxon>
        <taxon>Ovalentaria</taxon>
        <taxon>Atherinomorphae</taxon>
        <taxon>Beloniformes</taxon>
        <taxon>Adrianichthyidae</taxon>
        <taxon>Oryziinae</taxon>
        <taxon>Oryzias</taxon>
    </lineage>
</organism>
<dbReference type="FunFam" id="2.60.60.20:FF:000008">
    <property type="entry name" value="Polycystic kidney disease 1-like 2, isoform CRA_a"/>
    <property type="match status" value="1"/>
</dbReference>
<keyword evidence="4 14" id="KW-0732">Signal</keyword>
<feature type="disulfide bond" evidence="10">
    <location>
        <begin position="2054"/>
        <end position="2067"/>
    </location>
</feature>
<comment type="similarity">
    <text evidence="2">Belongs to the polycystin family.</text>
</comment>
<feature type="chain" id="PRO_5032276451" evidence="14">
    <location>
        <begin position="23"/>
        <end position="2525"/>
    </location>
</feature>
<feature type="transmembrane region" description="Helical" evidence="13">
    <location>
        <begin position="1344"/>
        <end position="1364"/>
    </location>
</feature>
<feature type="transmembrane region" description="Helical" evidence="13">
    <location>
        <begin position="2244"/>
        <end position="2261"/>
    </location>
</feature>
<evidence type="ECO:0000313" key="20">
    <source>
        <dbReference type="Proteomes" id="UP000646548"/>
    </source>
</evidence>
<dbReference type="PROSITE" id="PS50095">
    <property type="entry name" value="PLAT"/>
    <property type="match status" value="1"/>
</dbReference>
<evidence type="ECO:0000256" key="2">
    <source>
        <dbReference type="ARBA" id="ARBA00007200"/>
    </source>
</evidence>
<comment type="subcellular location">
    <subcellularLocation>
        <location evidence="1">Membrane</location>
        <topology evidence="1">Multi-pass membrane protein</topology>
    </subcellularLocation>
</comment>
<dbReference type="SMART" id="SM00308">
    <property type="entry name" value="LH2"/>
    <property type="match status" value="1"/>
</dbReference>
<dbReference type="InterPro" id="IPR000922">
    <property type="entry name" value="Lectin_gal-bd_dom"/>
</dbReference>
<evidence type="ECO:0000259" key="18">
    <source>
        <dbReference type="PROSITE" id="PS50228"/>
    </source>
</evidence>
<feature type="domain" description="GAIN-B" evidence="17">
    <location>
        <begin position="1144"/>
        <end position="1331"/>
    </location>
</feature>
<feature type="compositionally biased region" description="Polar residues" evidence="12">
    <location>
        <begin position="1629"/>
        <end position="1646"/>
    </location>
</feature>
<dbReference type="Proteomes" id="UP000646548">
    <property type="component" value="Unassembled WGS sequence"/>
</dbReference>
<dbReference type="InterPro" id="IPR042060">
    <property type="entry name" value="PLAT_polycystin1"/>
</dbReference>
<dbReference type="InterPro" id="IPR043159">
    <property type="entry name" value="Lectin_gal-bd_sf"/>
</dbReference>
<dbReference type="InterPro" id="IPR046791">
    <property type="entry name" value="Polycystin_dom"/>
</dbReference>
<dbReference type="InterPro" id="IPR000203">
    <property type="entry name" value="GPS"/>
</dbReference>
<dbReference type="SMART" id="SM00034">
    <property type="entry name" value="CLECT"/>
    <property type="match status" value="1"/>
</dbReference>
<evidence type="ECO:0000256" key="6">
    <source>
        <dbReference type="ARBA" id="ARBA00022989"/>
    </source>
</evidence>
<dbReference type="Gene3D" id="2.60.220.50">
    <property type="match status" value="1"/>
</dbReference>
<dbReference type="Gene3D" id="2.60.60.20">
    <property type="entry name" value="PLAT/LH2 domain"/>
    <property type="match status" value="1"/>
</dbReference>
<dbReference type="InterPro" id="IPR036392">
    <property type="entry name" value="PLAT/LH2_dom_sf"/>
</dbReference>
<evidence type="ECO:0000259" key="16">
    <source>
        <dbReference type="PROSITE" id="PS50095"/>
    </source>
</evidence>
<evidence type="ECO:0000313" key="19">
    <source>
        <dbReference type="EMBL" id="KAF6722661.1"/>
    </source>
</evidence>
<evidence type="ECO:0000256" key="10">
    <source>
        <dbReference type="PIRSR" id="PIRSR603915-2"/>
    </source>
</evidence>
<dbReference type="PRINTS" id="PR01433">
    <property type="entry name" value="POLYCYSTIN2"/>
</dbReference>
<name>A0A834F5U3_ORYME</name>
<feature type="domain" description="SUEL-type lectin" evidence="18">
    <location>
        <begin position="167"/>
        <end position="259"/>
    </location>
</feature>
<evidence type="ECO:0000256" key="12">
    <source>
        <dbReference type="SAM" id="MobiDB-lite"/>
    </source>
</evidence>
<dbReference type="InterPro" id="IPR001024">
    <property type="entry name" value="PLAT/LH2_dom"/>
</dbReference>
<dbReference type="InterPro" id="IPR016186">
    <property type="entry name" value="C-type_lectin-like/link_sf"/>
</dbReference>
<feature type="transmembrane region" description="Helical" evidence="13">
    <location>
        <begin position="2293"/>
        <end position="2313"/>
    </location>
</feature>
<dbReference type="InterPro" id="IPR013122">
    <property type="entry name" value="PKD1_2_channel"/>
</dbReference>
<dbReference type="SMART" id="SM00303">
    <property type="entry name" value="GPS"/>
    <property type="match status" value="1"/>
</dbReference>
<evidence type="ECO:0000256" key="13">
    <source>
        <dbReference type="SAM" id="Phobius"/>
    </source>
</evidence>
<keyword evidence="6 13" id="KW-1133">Transmembrane helix</keyword>
<feature type="transmembrane region" description="Helical" evidence="13">
    <location>
        <begin position="1866"/>
        <end position="1899"/>
    </location>
</feature>
<feature type="region of interest" description="Disordered" evidence="12">
    <location>
        <begin position="1621"/>
        <end position="1648"/>
    </location>
</feature>
<evidence type="ECO:0000259" key="15">
    <source>
        <dbReference type="PROSITE" id="PS50041"/>
    </source>
</evidence>
<dbReference type="CDD" id="cd01752">
    <property type="entry name" value="PLAT_polycystin"/>
    <property type="match status" value="1"/>
</dbReference>
<dbReference type="Pfam" id="PF01825">
    <property type="entry name" value="GPS"/>
    <property type="match status" value="1"/>
</dbReference>
<dbReference type="SUPFAM" id="SSF49723">
    <property type="entry name" value="Lipase/lipooxygenase domain (PLAT/LH2 domain)"/>
    <property type="match status" value="1"/>
</dbReference>
<feature type="signal peptide" evidence="14">
    <location>
        <begin position="1"/>
        <end position="22"/>
    </location>
</feature>
<keyword evidence="5" id="KW-0677">Repeat</keyword>
<dbReference type="Pfam" id="PF02140">
    <property type="entry name" value="SUEL_Lectin"/>
    <property type="match status" value="1"/>
</dbReference>
<comment type="caution">
    <text evidence="11">Lacks conserved residue(s) required for the propagation of feature annotation.</text>
</comment>
<feature type="transmembrane region" description="Helical" evidence="13">
    <location>
        <begin position="2436"/>
        <end position="2462"/>
    </location>
</feature>
<evidence type="ECO:0000256" key="7">
    <source>
        <dbReference type="ARBA" id="ARBA00023136"/>
    </source>
</evidence>
<feature type="domain" description="PLAT" evidence="16">
    <location>
        <begin position="1389"/>
        <end position="1506"/>
    </location>
</feature>
<dbReference type="CDD" id="cd00037">
    <property type="entry name" value="CLECT"/>
    <property type="match status" value="1"/>
</dbReference>
<protein>
    <submittedName>
        <fullName evidence="19">Polycystic kidney disease protein 1-like 2</fullName>
    </submittedName>
</protein>
<feature type="transmembrane region" description="Helical" evidence="13">
    <location>
        <begin position="2204"/>
        <end position="2224"/>
    </location>
</feature>
<dbReference type="Pfam" id="PF08016">
    <property type="entry name" value="PKD_channel"/>
    <property type="match status" value="2"/>
</dbReference>
<dbReference type="GO" id="GO:0030246">
    <property type="term" value="F:carbohydrate binding"/>
    <property type="evidence" value="ECO:0007669"/>
    <property type="project" value="InterPro"/>
</dbReference>